<name>A0ABW8T888_9CLOT</name>
<keyword evidence="1" id="KW-1133">Transmembrane helix</keyword>
<evidence type="ECO:0000313" key="3">
    <source>
        <dbReference type="Proteomes" id="UP001623591"/>
    </source>
</evidence>
<keyword evidence="1" id="KW-0812">Transmembrane</keyword>
<keyword evidence="1" id="KW-0472">Membrane</keyword>
<sequence length="108" mass="12525">HCRHVLPFLYFIMFGFLCLHYYTNTKDCLVFSSLFPAKPIYSFSADVKTFNLINNKLEVEYIDYGQPNGITNGIYAQNIDDITHVFVNIVKISKNDLPKGIVNIYHKK</sequence>
<accession>A0ABW8T888</accession>
<protein>
    <submittedName>
        <fullName evidence="2">Uncharacterized protein</fullName>
    </submittedName>
</protein>
<keyword evidence="3" id="KW-1185">Reference proteome</keyword>
<reference evidence="2 3" key="1">
    <citation type="submission" date="2024-11" db="EMBL/GenBank/DDBJ databases">
        <authorList>
            <person name="Heng Y.C."/>
            <person name="Lim A.C.H."/>
            <person name="Lee J.K.Y."/>
            <person name="Kittelmann S."/>
        </authorList>
    </citation>
    <scope>NUCLEOTIDE SEQUENCE [LARGE SCALE GENOMIC DNA]</scope>
    <source>
        <strain evidence="2 3">WILCCON 0185</strain>
    </source>
</reference>
<dbReference type="EMBL" id="JBJHZZ010000037">
    <property type="protein sequence ID" value="MFL0248769.1"/>
    <property type="molecule type" value="Genomic_DNA"/>
</dbReference>
<feature type="non-terminal residue" evidence="2">
    <location>
        <position position="1"/>
    </location>
</feature>
<gene>
    <name evidence="2" type="ORF">ACJDUG_17655</name>
</gene>
<proteinExistence type="predicted"/>
<evidence type="ECO:0000313" key="2">
    <source>
        <dbReference type="EMBL" id="MFL0248769.1"/>
    </source>
</evidence>
<organism evidence="2 3">
    <name type="scientific">Candidatus Clostridium stratigraminis</name>
    <dbReference type="NCBI Taxonomy" id="3381661"/>
    <lineage>
        <taxon>Bacteria</taxon>
        <taxon>Bacillati</taxon>
        <taxon>Bacillota</taxon>
        <taxon>Clostridia</taxon>
        <taxon>Eubacteriales</taxon>
        <taxon>Clostridiaceae</taxon>
        <taxon>Clostridium</taxon>
    </lineage>
</organism>
<feature type="transmembrane region" description="Helical" evidence="1">
    <location>
        <begin position="5"/>
        <end position="23"/>
    </location>
</feature>
<evidence type="ECO:0000256" key="1">
    <source>
        <dbReference type="SAM" id="Phobius"/>
    </source>
</evidence>
<dbReference type="Proteomes" id="UP001623591">
    <property type="component" value="Unassembled WGS sequence"/>
</dbReference>
<comment type="caution">
    <text evidence="2">The sequence shown here is derived from an EMBL/GenBank/DDBJ whole genome shotgun (WGS) entry which is preliminary data.</text>
</comment>